<dbReference type="Pfam" id="PF01527">
    <property type="entry name" value="HTH_Tnp_1"/>
    <property type="match status" value="1"/>
</dbReference>
<proteinExistence type="predicted"/>
<evidence type="ECO:0000256" key="2">
    <source>
        <dbReference type="SAM" id="Coils"/>
    </source>
</evidence>
<evidence type="ECO:0000313" key="5">
    <source>
        <dbReference type="Proteomes" id="UP000298358"/>
    </source>
</evidence>
<dbReference type="InterPro" id="IPR001584">
    <property type="entry name" value="Integrase_cat-core"/>
</dbReference>
<dbReference type="InterPro" id="IPR025948">
    <property type="entry name" value="HTH-like_dom"/>
</dbReference>
<feature type="coiled-coil region" evidence="2">
    <location>
        <begin position="72"/>
        <end position="99"/>
    </location>
</feature>
<dbReference type="GO" id="GO:0003677">
    <property type="term" value="F:DNA binding"/>
    <property type="evidence" value="ECO:0007669"/>
    <property type="project" value="InterPro"/>
</dbReference>
<dbReference type="AlphaFoldDB" id="A0A4Y9FL53"/>
<dbReference type="PANTHER" id="PTHR46889:SF4">
    <property type="entry name" value="TRANSPOSASE INSO FOR INSERTION SEQUENCE ELEMENT IS911B-RELATED"/>
    <property type="match status" value="1"/>
</dbReference>
<dbReference type="InterPro" id="IPR048020">
    <property type="entry name" value="Transpos_IS3"/>
</dbReference>
<dbReference type="InterPro" id="IPR009057">
    <property type="entry name" value="Homeodomain-like_sf"/>
</dbReference>
<evidence type="ECO:0000259" key="3">
    <source>
        <dbReference type="PROSITE" id="PS50994"/>
    </source>
</evidence>
<dbReference type="Proteomes" id="UP000298358">
    <property type="component" value="Unassembled WGS sequence"/>
</dbReference>
<evidence type="ECO:0000313" key="4">
    <source>
        <dbReference type="EMBL" id="TFU29582.1"/>
    </source>
</evidence>
<protein>
    <submittedName>
        <fullName evidence="4">IS3 family transposase</fullName>
    </submittedName>
</protein>
<dbReference type="SUPFAM" id="SSF46689">
    <property type="entry name" value="Homeodomain-like"/>
    <property type="match status" value="1"/>
</dbReference>
<organism evidence="4 5">
    <name type="scientific">Microbacterium paludicola</name>
    <dbReference type="NCBI Taxonomy" id="300019"/>
    <lineage>
        <taxon>Bacteria</taxon>
        <taxon>Bacillati</taxon>
        <taxon>Actinomycetota</taxon>
        <taxon>Actinomycetes</taxon>
        <taxon>Micrococcales</taxon>
        <taxon>Microbacteriaceae</taxon>
        <taxon>Microbacterium</taxon>
    </lineage>
</organism>
<dbReference type="InterPro" id="IPR002514">
    <property type="entry name" value="Transposase_8"/>
</dbReference>
<sequence>MARKNYTDEFRRRAVDLYESTPGATLKGIAVDLGISRGALKEWVDKLGSGTTASGGVAVPDGPRPESQAARVARLEAENTALKAEARKLETERDILRQAAKYFAGGDELVNRFQFVEDHKDAYGVKRLCEVIEIARSSFYAWLAAAPGRSERQAADAALVARIRVLQDPARGGDRAYGSPRITADLNDGVLAQERVNHKRVARVMREHQLAGIRLRRRVKTTIPDQSGRRFPDLIERDFSTGEPNRRYVGDITYLPIADGTNLYLASVIDLGSRKLAGWQVAGHMRTELVEDALRAAARDRGSLAGVVFHSDHGSVYTSKAYVKLCKRLKVTQSMGAIGTSADNSLAESFNAALKRELLAGRAAFPDQATAYRAVFRWVNRYNTRRRHSAIGNISPNAYETAYAVTTSATLAEAA</sequence>
<dbReference type="InterPro" id="IPR050900">
    <property type="entry name" value="Transposase_IS3/IS150/IS904"/>
</dbReference>
<comment type="caution">
    <text evidence="4">The sequence shown here is derived from an EMBL/GenBank/DDBJ whole genome shotgun (WGS) entry which is preliminary data.</text>
</comment>
<dbReference type="NCBIfam" id="NF033516">
    <property type="entry name" value="transpos_IS3"/>
    <property type="match status" value="1"/>
</dbReference>
<dbReference type="PROSITE" id="PS50994">
    <property type="entry name" value="INTEGRASE"/>
    <property type="match status" value="1"/>
</dbReference>
<dbReference type="Pfam" id="PF13333">
    <property type="entry name" value="rve_2"/>
    <property type="match status" value="1"/>
</dbReference>
<keyword evidence="2" id="KW-0175">Coiled coil</keyword>
<dbReference type="GO" id="GO:0006313">
    <property type="term" value="P:DNA transposition"/>
    <property type="evidence" value="ECO:0007669"/>
    <property type="project" value="InterPro"/>
</dbReference>
<reference evidence="4 5" key="1">
    <citation type="submission" date="2019-03" db="EMBL/GenBank/DDBJ databases">
        <title>Diversity of the mouse oral microbiome.</title>
        <authorList>
            <person name="Joseph S."/>
            <person name="Aduse-Opoku J."/>
            <person name="Curtis M."/>
            <person name="Wade W."/>
            <person name="Hashim A."/>
        </authorList>
    </citation>
    <scope>NUCLEOTIDE SEQUENCE [LARGE SCALE GENOMIC DNA]</scope>
    <source>
        <strain evidence="4 5">P1012</strain>
    </source>
</reference>
<dbReference type="PANTHER" id="PTHR46889">
    <property type="entry name" value="TRANSPOSASE INSF FOR INSERTION SEQUENCE IS3B-RELATED"/>
    <property type="match status" value="1"/>
</dbReference>
<name>A0A4Y9FL53_9MICO</name>
<gene>
    <name evidence="4" type="ORF">E4U02_15555</name>
</gene>
<dbReference type="GO" id="GO:0015074">
    <property type="term" value="P:DNA integration"/>
    <property type="evidence" value="ECO:0007669"/>
    <property type="project" value="InterPro"/>
</dbReference>
<dbReference type="Pfam" id="PF00665">
    <property type="entry name" value="rve"/>
    <property type="match status" value="1"/>
</dbReference>
<dbReference type="Gene3D" id="3.30.420.10">
    <property type="entry name" value="Ribonuclease H-like superfamily/Ribonuclease H"/>
    <property type="match status" value="1"/>
</dbReference>
<dbReference type="InterPro" id="IPR012337">
    <property type="entry name" value="RNaseH-like_sf"/>
</dbReference>
<dbReference type="InterPro" id="IPR036397">
    <property type="entry name" value="RNaseH_sf"/>
</dbReference>
<comment type="function">
    <text evidence="1">Involved in the transposition of the insertion sequence.</text>
</comment>
<keyword evidence="5" id="KW-1185">Reference proteome</keyword>
<dbReference type="GO" id="GO:0004803">
    <property type="term" value="F:transposase activity"/>
    <property type="evidence" value="ECO:0007669"/>
    <property type="project" value="InterPro"/>
</dbReference>
<evidence type="ECO:0000256" key="1">
    <source>
        <dbReference type="ARBA" id="ARBA00002286"/>
    </source>
</evidence>
<dbReference type="EMBL" id="SPQB01000095">
    <property type="protein sequence ID" value="TFU29582.1"/>
    <property type="molecule type" value="Genomic_DNA"/>
</dbReference>
<dbReference type="Pfam" id="PF13276">
    <property type="entry name" value="HTH_21"/>
    <property type="match status" value="1"/>
</dbReference>
<dbReference type="SUPFAM" id="SSF53098">
    <property type="entry name" value="Ribonuclease H-like"/>
    <property type="match status" value="1"/>
</dbReference>
<dbReference type="RefSeq" id="WP_135115707.1">
    <property type="nucleotide sequence ID" value="NZ_JADGLL010000095.1"/>
</dbReference>
<accession>A0A4Y9FL53</accession>
<feature type="domain" description="Integrase catalytic" evidence="3">
    <location>
        <begin position="240"/>
        <end position="404"/>
    </location>
</feature>
<dbReference type="OrthoDB" id="4281720at2"/>
<dbReference type="Gene3D" id="1.10.10.60">
    <property type="entry name" value="Homeodomain-like"/>
    <property type="match status" value="1"/>
</dbReference>